<name>A0A183B9X7_9TREM</name>
<dbReference type="WBParaSite" id="ECPE_0001605201-mRNA-1">
    <property type="protein sequence ID" value="ECPE_0001605201-mRNA-1"/>
    <property type="gene ID" value="ECPE_0001605201"/>
</dbReference>
<evidence type="ECO:0000256" key="5">
    <source>
        <dbReference type="ARBA" id="ARBA00023242"/>
    </source>
</evidence>
<keyword evidence="5" id="KW-0539">Nucleus</keyword>
<evidence type="ECO:0000259" key="7">
    <source>
        <dbReference type="Pfam" id="PF25756"/>
    </source>
</evidence>
<feature type="region of interest" description="Disordered" evidence="6">
    <location>
        <begin position="11"/>
        <end position="36"/>
    </location>
</feature>
<keyword evidence="4" id="KW-0158">Chromosome</keyword>
<comment type="subcellular location">
    <subcellularLocation>
        <location evidence="2">Chromosome</location>
    </subcellularLocation>
    <subcellularLocation>
        <location evidence="1">Nucleus</location>
    </subcellularLocation>
</comment>
<protein>
    <recommendedName>
        <fullName evidence="7">INTS8 TPR repeats domain-containing protein</fullName>
    </recommendedName>
</protein>
<dbReference type="AlphaFoldDB" id="A0A183B9X7"/>
<keyword evidence="9" id="KW-1185">Reference proteome</keyword>
<accession>A0A183B9X7</accession>
<dbReference type="InterPro" id="IPR038751">
    <property type="entry name" value="INTS8"/>
</dbReference>
<feature type="compositionally biased region" description="Low complexity" evidence="6">
    <location>
        <begin position="274"/>
        <end position="283"/>
    </location>
</feature>
<feature type="domain" description="INTS8 TPR repeats" evidence="7">
    <location>
        <begin position="156"/>
        <end position="219"/>
    </location>
</feature>
<evidence type="ECO:0000256" key="6">
    <source>
        <dbReference type="SAM" id="MobiDB-lite"/>
    </source>
</evidence>
<dbReference type="InterPro" id="IPR057980">
    <property type="entry name" value="TPR_INTS8"/>
</dbReference>
<evidence type="ECO:0000256" key="4">
    <source>
        <dbReference type="ARBA" id="ARBA00022454"/>
    </source>
</evidence>
<evidence type="ECO:0000313" key="9">
    <source>
        <dbReference type="Proteomes" id="UP000272942"/>
    </source>
</evidence>
<dbReference type="GO" id="GO:0005694">
    <property type="term" value="C:chromosome"/>
    <property type="evidence" value="ECO:0007669"/>
    <property type="project" value="UniProtKB-SubCell"/>
</dbReference>
<evidence type="ECO:0000256" key="3">
    <source>
        <dbReference type="ARBA" id="ARBA00007147"/>
    </source>
</evidence>
<feature type="region of interest" description="Disordered" evidence="6">
    <location>
        <begin position="266"/>
        <end position="329"/>
    </location>
</feature>
<dbReference type="OrthoDB" id="64340at2759"/>
<dbReference type="EMBL" id="UZAN01062620">
    <property type="protein sequence ID" value="VDP93284.1"/>
    <property type="molecule type" value="Genomic_DNA"/>
</dbReference>
<sequence length="421" mass="45532">MLACSCAHGHTGREPDAEHPHADAKRRFGPSNPGSRKSSPALYLLSYLITCLSHITHAVCPEFQVPKLPPLDVVVDACLRSDFDSAQWERSIHSSKLADSSIPGSDAVRRKRSRWDPVPIHESGPRSNTDGSGCLLLDSTTAVSIVAASLLSDARWPTDVPSNTKLPPEAMHNLLLLFLNSGLAFFPTQIDWLLLRAEVEFHLNRPRAALITYLEACAIVLRMVRICQSLGLMGEAVVLCQLAPNGALIELGLQLITSVLEPYTTGSQAPDANGTQPPTGDPTIGPPDAPGFTAPSSTVSTGNVVTTTTTTAPSATHGSASRSRFPISTRLTERPRGACGGFLTKSSWDCLDPLIDYVWDIQLLETLSSSARMQGALSVQARVNASLSLPELNVNNRDEILRESVEARTLDFLRWMADQHF</sequence>
<evidence type="ECO:0000256" key="2">
    <source>
        <dbReference type="ARBA" id="ARBA00004286"/>
    </source>
</evidence>
<gene>
    <name evidence="8" type="ORF">ECPE_LOCUS16012</name>
</gene>
<dbReference type="Pfam" id="PF25756">
    <property type="entry name" value="TPR_INTS8"/>
    <property type="match status" value="2"/>
</dbReference>
<dbReference type="PANTHER" id="PTHR13350:SF1">
    <property type="entry name" value="INTEGRATOR COMPLEX SUBUNIT 8"/>
    <property type="match status" value="1"/>
</dbReference>
<dbReference type="GO" id="GO:0032039">
    <property type="term" value="C:integrator complex"/>
    <property type="evidence" value="ECO:0007669"/>
    <property type="project" value="TreeGrafter"/>
</dbReference>
<evidence type="ECO:0000256" key="1">
    <source>
        <dbReference type="ARBA" id="ARBA00004123"/>
    </source>
</evidence>
<proteinExistence type="inferred from homology"/>
<evidence type="ECO:0000313" key="10">
    <source>
        <dbReference type="WBParaSite" id="ECPE_0001605201-mRNA-1"/>
    </source>
</evidence>
<reference evidence="8 9" key="2">
    <citation type="submission" date="2018-11" db="EMBL/GenBank/DDBJ databases">
        <authorList>
            <consortium name="Pathogen Informatics"/>
        </authorList>
    </citation>
    <scope>NUCLEOTIDE SEQUENCE [LARGE SCALE GENOMIC DNA]</scope>
    <source>
        <strain evidence="8 9">Egypt</strain>
    </source>
</reference>
<feature type="compositionally biased region" description="Basic and acidic residues" evidence="6">
    <location>
        <begin position="11"/>
        <end position="26"/>
    </location>
</feature>
<feature type="domain" description="INTS8 TPR repeats" evidence="7">
    <location>
        <begin position="345"/>
        <end position="419"/>
    </location>
</feature>
<dbReference type="GO" id="GO:0034472">
    <property type="term" value="P:snRNA 3'-end processing"/>
    <property type="evidence" value="ECO:0007669"/>
    <property type="project" value="InterPro"/>
</dbReference>
<feature type="region of interest" description="Disordered" evidence="6">
    <location>
        <begin position="97"/>
        <end position="132"/>
    </location>
</feature>
<dbReference type="Proteomes" id="UP000272942">
    <property type="component" value="Unassembled WGS sequence"/>
</dbReference>
<feature type="compositionally biased region" description="Low complexity" evidence="6">
    <location>
        <begin position="296"/>
        <end position="321"/>
    </location>
</feature>
<reference evidence="10" key="1">
    <citation type="submission" date="2016-06" db="UniProtKB">
        <authorList>
            <consortium name="WormBaseParasite"/>
        </authorList>
    </citation>
    <scope>IDENTIFICATION</scope>
</reference>
<dbReference type="PANTHER" id="PTHR13350">
    <property type="entry name" value="INTEGRATOR COMPLEX SUBUNIT 8"/>
    <property type="match status" value="1"/>
</dbReference>
<evidence type="ECO:0000313" key="8">
    <source>
        <dbReference type="EMBL" id="VDP93284.1"/>
    </source>
</evidence>
<comment type="similarity">
    <text evidence="3">Belongs to the Integrator subunit 8 family.</text>
</comment>
<organism evidence="10">
    <name type="scientific">Echinostoma caproni</name>
    <dbReference type="NCBI Taxonomy" id="27848"/>
    <lineage>
        <taxon>Eukaryota</taxon>
        <taxon>Metazoa</taxon>
        <taxon>Spiralia</taxon>
        <taxon>Lophotrochozoa</taxon>
        <taxon>Platyhelminthes</taxon>
        <taxon>Trematoda</taxon>
        <taxon>Digenea</taxon>
        <taxon>Plagiorchiida</taxon>
        <taxon>Echinostomata</taxon>
        <taxon>Echinostomatoidea</taxon>
        <taxon>Echinostomatidae</taxon>
        <taxon>Echinostoma</taxon>
    </lineage>
</organism>